<dbReference type="RefSeq" id="WP_377154750.1">
    <property type="nucleotide sequence ID" value="NZ_JBHSAF010000015.1"/>
</dbReference>
<protein>
    <submittedName>
        <fullName evidence="2">Transposase</fullName>
    </submittedName>
</protein>
<dbReference type="SMART" id="SM01321">
    <property type="entry name" value="Y1_Tnp"/>
    <property type="match status" value="1"/>
</dbReference>
<gene>
    <name evidence="2" type="ORF">ACFOSS_16705</name>
</gene>
<keyword evidence="3" id="KW-1185">Reference proteome</keyword>
<accession>A0ABV8CS90</accession>
<proteinExistence type="predicted"/>
<organism evidence="2 3">
    <name type="scientific">Pseudaeromonas sharmana</name>
    <dbReference type="NCBI Taxonomy" id="328412"/>
    <lineage>
        <taxon>Bacteria</taxon>
        <taxon>Pseudomonadati</taxon>
        <taxon>Pseudomonadota</taxon>
        <taxon>Gammaproteobacteria</taxon>
        <taxon>Aeromonadales</taxon>
        <taxon>Aeromonadaceae</taxon>
        <taxon>Pseudaeromonas</taxon>
    </lineage>
</organism>
<evidence type="ECO:0000313" key="2">
    <source>
        <dbReference type="EMBL" id="MFC3915085.1"/>
    </source>
</evidence>
<comment type="caution">
    <text evidence="2">The sequence shown here is derived from an EMBL/GenBank/DDBJ whole genome shotgun (WGS) entry which is preliminary data.</text>
</comment>
<dbReference type="Gene3D" id="3.30.70.1290">
    <property type="entry name" value="Transposase IS200-like"/>
    <property type="match status" value="1"/>
</dbReference>
<dbReference type="PANTHER" id="PTHR36966:SF1">
    <property type="entry name" value="REP-ASSOCIATED TYROSINE TRANSPOSASE"/>
    <property type="match status" value="1"/>
</dbReference>
<dbReference type="EMBL" id="JBHSAF010000015">
    <property type="protein sequence ID" value="MFC3915085.1"/>
    <property type="molecule type" value="Genomic_DNA"/>
</dbReference>
<dbReference type="PANTHER" id="PTHR36966">
    <property type="entry name" value="REP-ASSOCIATED TYROSINE TRANSPOSASE"/>
    <property type="match status" value="1"/>
</dbReference>
<dbReference type="InterPro" id="IPR036515">
    <property type="entry name" value="Transposase_17_sf"/>
</dbReference>
<evidence type="ECO:0000313" key="3">
    <source>
        <dbReference type="Proteomes" id="UP001595692"/>
    </source>
</evidence>
<dbReference type="Proteomes" id="UP001595692">
    <property type="component" value="Unassembled WGS sequence"/>
</dbReference>
<dbReference type="InterPro" id="IPR002686">
    <property type="entry name" value="Transposase_17"/>
</dbReference>
<dbReference type="NCBIfam" id="NF047646">
    <property type="entry name" value="REP_Tyr_transpos"/>
    <property type="match status" value="1"/>
</dbReference>
<dbReference type="SUPFAM" id="SSF143422">
    <property type="entry name" value="Transposase IS200-like"/>
    <property type="match status" value="1"/>
</dbReference>
<sequence>MSTAVLMQPITSHIVTMLKQRSTELRKGRYSHPGYVYMTTIVTHQRERHFAEWKIGRLVCHEMKQLHDLDEVNSLAWVIMPEHCHWLFQLRNIELARCMLKFKSRSALALNHHLQRSGRIWQPGYYERAMRSDDEVKQAARYIIDNPVRRGLVNKIHDYPLWDAVWV</sequence>
<reference evidence="3" key="1">
    <citation type="journal article" date="2019" name="Int. J. Syst. Evol. Microbiol.">
        <title>The Global Catalogue of Microorganisms (GCM) 10K type strain sequencing project: providing services to taxonomists for standard genome sequencing and annotation.</title>
        <authorList>
            <consortium name="The Broad Institute Genomics Platform"/>
            <consortium name="The Broad Institute Genome Sequencing Center for Infectious Disease"/>
            <person name="Wu L."/>
            <person name="Ma J."/>
        </authorList>
    </citation>
    <scope>NUCLEOTIDE SEQUENCE [LARGE SCALE GENOMIC DNA]</scope>
    <source>
        <strain evidence="3">CCUG 54939</strain>
    </source>
</reference>
<dbReference type="Pfam" id="PF01797">
    <property type="entry name" value="Y1_Tnp"/>
    <property type="match status" value="1"/>
</dbReference>
<dbReference type="InterPro" id="IPR052715">
    <property type="entry name" value="RAYT_transposase"/>
</dbReference>
<name>A0ABV8CS90_9GAMM</name>
<feature type="domain" description="Transposase IS200-like" evidence="1">
    <location>
        <begin position="32"/>
        <end position="146"/>
    </location>
</feature>
<evidence type="ECO:0000259" key="1">
    <source>
        <dbReference type="SMART" id="SM01321"/>
    </source>
</evidence>